<evidence type="ECO:0000313" key="2">
    <source>
        <dbReference type="EMBL" id="BBX46845.1"/>
    </source>
</evidence>
<accession>A0A7I7KXN7</accession>
<keyword evidence="1" id="KW-0732">Signal</keyword>
<dbReference type="RefSeq" id="WP_163776937.1">
    <property type="nucleotide sequence ID" value="NZ_AP022569.1"/>
</dbReference>
<protein>
    <submittedName>
        <fullName evidence="2">Uncharacterized protein</fullName>
    </submittedName>
</protein>
<dbReference type="AlphaFoldDB" id="A0A7I7KXN7"/>
<evidence type="ECO:0000256" key="1">
    <source>
        <dbReference type="SAM" id="SignalP"/>
    </source>
</evidence>
<dbReference type="KEGG" id="mcoo:MCOO_28600"/>
<feature type="signal peptide" evidence="1">
    <location>
        <begin position="1"/>
        <end position="32"/>
    </location>
</feature>
<reference evidence="2 3" key="1">
    <citation type="journal article" date="2019" name="Emerg. Microbes Infect.">
        <title>Comprehensive subspecies identification of 175 nontuberculous mycobacteria species based on 7547 genomic profiles.</title>
        <authorList>
            <person name="Matsumoto Y."/>
            <person name="Kinjo T."/>
            <person name="Motooka D."/>
            <person name="Nabeya D."/>
            <person name="Jung N."/>
            <person name="Uechi K."/>
            <person name="Horii T."/>
            <person name="Iida T."/>
            <person name="Fujita J."/>
            <person name="Nakamura S."/>
        </authorList>
    </citation>
    <scope>NUCLEOTIDE SEQUENCE [LARGE SCALE GENOMIC DNA]</scope>
    <source>
        <strain evidence="2 3">JCM 12404</strain>
    </source>
</reference>
<dbReference type="EMBL" id="AP022569">
    <property type="protein sequence ID" value="BBX46845.1"/>
    <property type="molecule type" value="Genomic_DNA"/>
</dbReference>
<dbReference type="Proteomes" id="UP000465866">
    <property type="component" value="Chromosome"/>
</dbReference>
<organism evidence="2 3">
    <name type="scientific">Mycobacterium cookii</name>
    <dbReference type="NCBI Taxonomy" id="1775"/>
    <lineage>
        <taxon>Bacteria</taxon>
        <taxon>Bacillati</taxon>
        <taxon>Actinomycetota</taxon>
        <taxon>Actinomycetes</taxon>
        <taxon>Mycobacteriales</taxon>
        <taxon>Mycobacteriaceae</taxon>
        <taxon>Mycobacterium</taxon>
    </lineage>
</organism>
<sequence length="230" mass="23449">MTSSRRLTAGLALGSLLVSPLIALLASPVANADDLSTIGPYTLDGYTDTFTYDTTTSGFDNFLTGSFDSYPFNVDIYSGAPGSGDSEVLLTIPLLAQIGYQDVGGTITPIDTFNAADFVSPDIGLGHLGGTPAPGDIVSLGPFTIGGYADTFSINSGTFAIDNFVTGTSNSLPFALDLFAGAPGSGSSELLLTVPLLFQVGLDDVGGTLTPIFSLNPADFITPDIGLAGL</sequence>
<feature type="chain" id="PRO_5029621224" evidence="1">
    <location>
        <begin position="33"/>
        <end position="230"/>
    </location>
</feature>
<gene>
    <name evidence="2" type="ORF">MCOO_28600</name>
</gene>
<proteinExistence type="predicted"/>
<keyword evidence="3" id="KW-1185">Reference proteome</keyword>
<name>A0A7I7KXN7_9MYCO</name>
<evidence type="ECO:0000313" key="3">
    <source>
        <dbReference type="Proteomes" id="UP000465866"/>
    </source>
</evidence>